<keyword evidence="2" id="KW-0732">Signal</keyword>
<evidence type="ECO:0000313" key="4">
    <source>
        <dbReference type="EMBL" id="PPB48447.1"/>
    </source>
</evidence>
<dbReference type="InterPro" id="IPR036691">
    <property type="entry name" value="Endo/exonu/phosph_ase_sf"/>
</dbReference>
<evidence type="ECO:0000259" key="3">
    <source>
        <dbReference type="Pfam" id="PF03372"/>
    </source>
</evidence>
<dbReference type="OrthoDB" id="292013at2"/>
<reference evidence="4 5" key="1">
    <citation type="journal article" date="2014" name="Int. J. Syst. Evol. Microbiol.">
        <title>Arthrobacter pityocampae sp. nov., isolated from Thaumetopoea pityocampa (Lep., Thaumetopoeidae).</title>
        <authorList>
            <person name="Ince I.A."/>
            <person name="Demirbag Z."/>
            <person name="Kati H."/>
        </authorList>
    </citation>
    <scope>NUCLEOTIDE SEQUENCE [LARGE SCALE GENOMIC DNA]</scope>
    <source>
        <strain evidence="4 5">Tp2</strain>
    </source>
</reference>
<evidence type="ECO:0000256" key="2">
    <source>
        <dbReference type="SAM" id="SignalP"/>
    </source>
</evidence>
<feature type="region of interest" description="Disordered" evidence="1">
    <location>
        <begin position="324"/>
        <end position="357"/>
    </location>
</feature>
<dbReference type="EMBL" id="PRKW01000005">
    <property type="protein sequence ID" value="PPB48447.1"/>
    <property type="molecule type" value="Genomic_DNA"/>
</dbReference>
<keyword evidence="5" id="KW-1185">Reference proteome</keyword>
<feature type="chain" id="PRO_5015405119" evidence="2">
    <location>
        <begin position="27"/>
        <end position="422"/>
    </location>
</feature>
<feature type="signal peptide" evidence="2">
    <location>
        <begin position="1"/>
        <end position="26"/>
    </location>
</feature>
<keyword evidence="4" id="KW-0255">Endonuclease</keyword>
<sequence>MRLLARCVTGLLTVSLLAVPAPLAVAGSTDDALAVVPAGQGARQEVRFATYNASLNRSAAGELVRDLGTPDDAQAKSIAEVLQITRPDVVLLNEFDYAPGNRAADLFNRNYLSIGQNGKAPLDYPYVYTAPSNTGVPSGHDLDNDGSVGGAGDALGFGAFEGQSGMVIYSRHPILTESARTFQRFLWKDMPGALLPDNPVTEAPEDWYSKSELAALPLSSTSHWDVPVSVGGKAVHVLASHPTPPVSDDVEDRNGRRNSDEIRFWSDYVTGGPDASYIHDDAGAVGGLQRGERFVVLGDLGRDPLDGDARETSIGRLLDNRLVQDPLPSSDGAGEASALQGGANADHRSDPRLDTADVEDLDTGNIRADYVLPSSTLQVAAAGVFWPRAGMPGSELTGIFPFPTSDHRLVFADVTLHGLRRR</sequence>
<dbReference type="SUPFAM" id="SSF56219">
    <property type="entry name" value="DNase I-like"/>
    <property type="match status" value="1"/>
</dbReference>
<dbReference type="RefSeq" id="WP_104121851.1">
    <property type="nucleotide sequence ID" value="NZ_PRKW01000005.1"/>
</dbReference>
<dbReference type="Pfam" id="PF03372">
    <property type="entry name" value="Exo_endo_phos"/>
    <property type="match status" value="1"/>
</dbReference>
<dbReference type="InterPro" id="IPR005135">
    <property type="entry name" value="Endo/exonuclease/phosphatase"/>
</dbReference>
<dbReference type="GO" id="GO:0004519">
    <property type="term" value="F:endonuclease activity"/>
    <property type="evidence" value="ECO:0007669"/>
    <property type="project" value="UniProtKB-KW"/>
</dbReference>
<keyword evidence="4" id="KW-0378">Hydrolase</keyword>
<protein>
    <submittedName>
        <fullName evidence="4">Endonuclease</fullName>
    </submittedName>
</protein>
<dbReference type="AlphaFoldDB" id="A0A2S5IV90"/>
<name>A0A2S5IV90_9MICC</name>
<dbReference type="Gene3D" id="3.60.10.10">
    <property type="entry name" value="Endonuclease/exonuclease/phosphatase"/>
    <property type="match status" value="1"/>
</dbReference>
<keyword evidence="4" id="KW-0540">Nuclease</keyword>
<proteinExistence type="predicted"/>
<evidence type="ECO:0000313" key="5">
    <source>
        <dbReference type="Proteomes" id="UP000239297"/>
    </source>
</evidence>
<organism evidence="4 5">
    <name type="scientific">Arthrobacter pityocampae</name>
    <dbReference type="NCBI Taxonomy" id="547334"/>
    <lineage>
        <taxon>Bacteria</taxon>
        <taxon>Bacillati</taxon>
        <taxon>Actinomycetota</taxon>
        <taxon>Actinomycetes</taxon>
        <taxon>Micrococcales</taxon>
        <taxon>Micrococcaceae</taxon>
        <taxon>Arthrobacter</taxon>
    </lineage>
</organism>
<feature type="compositionally biased region" description="Basic and acidic residues" evidence="1">
    <location>
        <begin position="345"/>
        <end position="355"/>
    </location>
</feature>
<comment type="caution">
    <text evidence="4">The sequence shown here is derived from an EMBL/GenBank/DDBJ whole genome shotgun (WGS) entry which is preliminary data.</text>
</comment>
<evidence type="ECO:0000256" key="1">
    <source>
        <dbReference type="SAM" id="MobiDB-lite"/>
    </source>
</evidence>
<dbReference type="Proteomes" id="UP000239297">
    <property type="component" value="Unassembled WGS sequence"/>
</dbReference>
<accession>A0A2S5IV90</accession>
<gene>
    <name evidence="4" type="ORF">C4K88_11890</name>
</gene>
<feature type="domain" description="Endonuclease/exonuclease/phosphatase" evidence="3">
    <location>
        <begin position="50"/>
        <end position="407"/>
    </location>
</feature>